<feature type="region of interest" description="Disordered" evidence="1">
    <location>
        <begin position="1"/>
        <end position="35"/>
    </location>
</feature>
<dbReference type="EMBL" id="HBFQ01046592">
    <property type="protein sequence ID" value="CAD8858791.1"/>
    <property type="molecule type" value="Transcribed_RNA"/>
</dbReference>
<reference evidence="2" key="1">
    <citation type="submission" date="2021-01" db="EMBL/GenBank/DDBJ databases">
        <authorList>
            <person name="Corre E."/>
            <person name="Pelletier E."/>
            <person name="Niang G."/>
            <person name="Scheremetjew M."/>
            <person name="Finn R."/>
            <person name="Kale V."/>
            <person name="Holt S."/>
            <person name="Cochrane G."/>
            <person name="Meng A."/>
            <person name="Brown T."/>
            <person name="Cohen L."/>
        </authorList>
    </citation>
    <scope>NUCLEOTIDE SEQUENCE</scope>
</reference>
<sequence length="360" mass="40385">MEGVLASQAPPMRMPDGFPQLPAQGFAVPPDGAPASAKDRRIIEALAAPERTHRRLLQAARQVPEILMDPEERALAVNVELYGSLTLDMEPELKDARWHQEWASYYVTKTSDVDYVVELGPNIPPSLVMHRLVEAGPWRVVGETTVHKFATTQYSLLGSFDEDEESAEVFLDVTCIMEPVHFQRFKRRQDEFRQVFVKTREMMQARYGAQGALGFDAYIHLLKAFAAKVPASALGGFQSVCIGLFTLQRGHFLLKPNQSIASSLFEGFLSFCVSYYGEPPASPSVPWHSVNFRRCAIDLSDGGRLMPRMGHSWRSELYFAAAEAETRWDERVNVAHSLDPLRVSMEARSLLHRVFALASS</sequence>
<gene>
    <name evidence="2" type="ORF">NSCI0253_LOCUS33145</name>
</gene>
<protein>
    <recommendedName>
        <fullName evidence="3">Polynucleotide adenylyltransferase</fullName>
    </recommendedName>
</protein>
<evidence type="ECO:0000313" key="2">
    <source>
        <dbReference type="EMBL" id="CAD8858791.1"/>
    </source>
</evidence>
<evidence type="ECO:0008006" key="3">
    <source>
        <dbReference type="Google" id="ProtNLM"/>
    </source>
</evidence>
<dbReference type="AlphaFoldDB" id="A0A7S1AMA7"/>
<organism evidence="2">
    <name type="scientific">Noctiluca scintillans</name>
    <name type="common">Sea sparkle</name>
    <name type="synonym">Red tide dinoflagellate</name>
    <dbReference type="NCBI Taxonomy" id="2966"/>
    <lineage>
        <taxon>Eukaryota</taxon>
        <taxon>Sar</taxon>
        <taxon>Alveolata</taxon>
        <taxon>Dinophyceae</taxon>
        <taxon>Noctilucales</taxon>
        <taxon>Noctilucaceae</taxon>
        <taxon>Noctiluca</taxon>
    </lineage>
</organism>
<name>A0A7S1AMA7_NOCSC</name>
<accession>A0A7S1AMA7</accession>
<evidence type="ECO:0000256" key="1">
    <source>
        <dbReference type="SAM" id="MobiDB-lite"/>
    </source>
</evidence>
<proteinExistence type="predicted"/>